<sequence>MDLSVTEGEKGGDGGETVTELARSKPWQPLMSTAESIHSESGVARLGVARTATESGKYFKHTRLSGDEHGGC</sequence>
<evidence type="ECO:0000313" key="1">
    <source>
        <dbReference type="EMBL" id="KAL1556337.1"/>
    </source>
</evidence>
<comment type="caution">
    <text evidence="1">The sequence shown here is derived from an EMBL/GenBank/DDBJ whole genome shotgun (WGS) entry which is preliminary data.</text>
</comment>
<proteinExistence type="predicted"/>
<dbReference type="EMBL" id="JBEAFC010000005">
    <property type="protein sequence ID" value="KAL1556337.1"/>
    <property type="molecule type" value="Genomic_DNA"/>
</dbReference>
<dbReference type="AlphaFoldDB" id="A0ABD1HJ57"/>
<name>A0ABD1HJ57_SALDI</name>
<protein>
    <submittedName>
        <fullName evidence="1">Uncharacterized protein</fullName>
    </submittedName>
</protein>
<keyword evidence="2" id="KW-1185">Reference proteome</keyword>
<gene>
    <name evidence="1" type="ORF">AAHA92_11980</name>
</gene>
<reference evidence="1 2" key="1">
    <citation type="submission" date="2024-06" db="EMBL/GenBank/DDBJ databases">
        <title>A chromosome level genome sequence of Diviner's sage (Salvia divinorum).</title>
        <authorList>
            <person name="Ford S.A."/>
            <person name="Ro D.-K."/>
            <person name="Ness R.W."/>
            <person name="Phillips M.A."/>
        </authorList>
    </citation>
    <scope>NUCLEOTIDE SEQUENCE [LARGE SCALE GENOMIC DNA]</scope>
    <source>
        <strain evidence="1">SAF-2024a</strain>
        <tissue evidence="1">Leaf</tissue>
    </source>
</reference>
<dbReference type="Proteomes" id="UP001567538">
    <property type="component" value="Unassembled WGS sequence"/>
</dbReference>
<accession>A0ABD1HJ57</accession>
<organism evidence="1 2">
    <name type="scientific">Salvia divinorum</name>
    <name type="common">Maria pastora</name>
    <name type="synonym">Diviner's sage</name>
    <dbReference type="NCBI Taxonomy" id="28513"/>
    <lineage>
        <taxon>Eukaryota</taxon>
        <taxon>Viridiplantae</taxon>
        <taxon>Streptophyta</taxon>
        <taxon>Embryophyta</taxon>
        <taxon>Tracheophyta</taxon>
        <taxon>Spermatophyta</taxon>
        <taxon>Magnoliopsida</taxon>
        <taxon>eudicotyledons</taxon>
        <taxon>Gunneridae</taxon>
        <taxon>Pentapetalae</taxon>
        <taxon>asterids</taxon>
        <taxon>lamiids</taxon>
        <taxon>Lamiales</taxon>
        <taxon>Lamiaceae</taxon>
        <taxon>Nepetoideae</taxon>
        <taxon>Mentheae</taxon>
        <taxon>Salviinae</taxon>
        <taxon>Salvia</taxon>
        <taxon>Salvia subgen. Calosphace</taxon>
    </lineage>
</organism>
<evidence type="ECO:0000313" key="2">
    <source>
        <dbReference type="Proteomes" id="UP001567538"/>
    </source>
</evidence>